<keyword evidence="2" id="KW-1185">Reference proteome</keyword>
<evidence type="ECO:0000313" key="2">
    <source>
        <dbReference type="Proteomes" id="UP001166286"/>
    </source>
</evidence>
<protein>
    <submittedName>
        <fullName evidence="1">Uncharacterized protein</fullName>
    </submittedName>
</protein>
<proteinExistence type="predicted"/>
<dbReference type="AlphaFoldDB" id="A0AA39RA45"/>
<comment type="caution">
    <text evidence="1">The sequence shown here is derived from an EMBL/GenBank/DDBJ whole genome shotgun (WGS) entry which is preliminary data.</text>
</comment>
<sequence length="129" mass="14460">MFRDSSRYRYGASTWTVTARITTTLTDVEGKCYLLKCAEDAQGKAMVKGEFNSMSELYKIAPKFVPKLNVSNTNTNYFLCDCIEMNPDPTQLCTKLVQMHQASESPTGQFGFHLNTCQKTSPSTDSMES</sequence>
<evidence type="ECO:0000313" key="1">
    <source>
        <dbReference type="EMBL" id="KAK0516946.1"/>
    </source>
</evidence>
<dbReference type="Proteomes" id="UP001166286">
    <property type="component" value="Unassembled WGS sequence"/>
</dbReference>
<gene>
    <name evidence="1" type="ORF">JMJ35_000101</name>
</gene>
<dbReference type="EMBL" id="JAFEKC020000001">
    <property type="protein sequence ID" value="KAK0516946.1"/>
    <property type="molecule type" value="Genomic_DNA"/>
</dbReference>
<dbReference type="Pfam" id="PF03881">
    <property type="entry name" value="Fructosamin_kin"/>
    <property type="match status" value="1"/>
</dbReference>
<accession>A0AA39RA45</accession>
<dbReference type="InterPro" id="IPR016477">
    <property type="entry name" value="Fructo-/Ketosamine-3-kinase"/>
</dbReference>
<reference evidence="1" key="1">
    <citation type="submission" date="2023-03" db="EMBL/GenBank/DDBJ databases">
        <title>Complete genome of Cladonia borealis.</title>
        <authorList>
            <person name="Park H."/>
        </authorList>
    </citation>
    <scope>NUCLEOTIDE SEQUENCE</scope>
    <source>
        <strain evidence="1">ANT050790</strain>
    </source>
</reference>
<name>A0AA39RA45_9LECA</name>
<organism evidence="1 2">
    <name type="scientific">Cladonia borealis</name>
    <dbReference type="NCBI Taxonomy" id="184061"/>
    <lineage>
        <taxon>Eukaryota</taxon>
        <taxon>Fungi</taxon>
        <taxon>Dikarya</taxon>
        <taxon>Ascomycota</taxon>
        <taxon>Pezizomycotina</taxon>
        <taxon>Lecanoromycetes</taxon>
        <taxon>OSLEUM clade</taxon>
        <taxon>Lecanoromycetidae</taxon>
        <taxon>Lecanorales</taxon>
        <taxon>Lecanorineae</taxon>
        <taxon>Cladoniaceae</taxon>
        <taxon>Cladonia</taxon>
    </lineage>
</organism>